<feature type="region of interest" description="Disordered" evidence="1">
    <location>
        <begin position="1396"/>
        <end position="1427"/>
    </location>
</feature>
<evidence type="ECO:0008006" key="4">
    <source>
        <dbReference type="Google" id="ProtNLM"/>
    </source>
</evidence>
<evidence type="ECO:0000313" key="2">
    <source>
        <dbReference type="EMBL" id="CAK0821587.1"/>
    </source>
</evidence>
<comment type="caution">
    <text evidence="2">The sequence shown here is derived from an EMBL/GenBank/DDBJ whole genome shotgun (WGS) entry which is preliminary data.</text>
</comment>
<protein>
    <recommendedName>
        <fullName evidence="4">Calmodulin</fullName>
    </recommendedName>
</protein>
<feature type="region of interest" description="Disordered" evidence="1">
    <location>
        <begin position="1006"/>
        <end position="1038"/>
    </location>
</feature>
<keyword evidence="3" id="KW-1185">Reference proteome</keyword>
<feature type="compositionally biased region" description="Low complexity" evidence="1">
    <location>
        <begin position="1316"/>
        <end position="1331"/>
    </location>
</feature>
<dbReference type="Proteomes" id="UP001189429">
    <property type="component" value="Unassembled WGS sequence"/>
</dbReference>
<evidence type="ECO:0000256" key="1">
    <source>
        <dbReference type="SAM" id="MobiDB-lite"/>
    </source>
</evidence>
<proteinExistence type="predicted"/>
<feature type="region of interest" description="Disordered" evidence="1">
    <location>
        <begin position="1316"/>
        <end position="1343"/>
    </location>
</feature>
<feature type="compositionally biased region" description="Low complexity" evidence="1">
    <location>
        <begin position="1398"/>
        <end position="1427"/>
    </location>
</feature>
<evidence type="ECO:0000313" key="3">
    <source>
        <dbReference type="Proteomes" id="UP001189429"/>
    </source>
</evidence>
<feature type="region of interest" description="Disordered" evidence="1">
    <location>
        <begin position="744"/>
        <end position="819"/>
    </location>
</feature>
<name>A0ABN9RT90_9DINO</name>
<accession>A0ABN9RT90</accession>
<dbReference type="EMBL" id="CAUYUJ010007668">
    <property type="protein sequence ID" value="CAK0821587.1"/>
    <property type="molecule type" value="Genomic_DNA"/>
</dbReference>
<reference evidence="2" key="1">
    <citation type="submission" date="2023-10" db="EMBL/GenBank/DDBJ databases">
        <authorList>
            <person name="Chen Y."/>
            <person name="Shah S."/>
            <person name="Dougan E. K."/>
            <person name="Thang M."/>
            <person name="Chan C."/>
        </authorList>
    </citation>
    <scope>NUCLEOTIDE SEQUENCE [LARGE SCALE GENOMIC DNA]</scope>
</reference>
<sequence>MDLKRLVTARERPRLSLAEAAAPLTSGSVDDTGLTQDTGSLAIGSSGTTSIGFAVVPSGDAVLSSMDIDALPESAPGIAAPGAAAAPLGALPGLPGPPLPLDLLRELMETEALHVFPFVQAVDQRTRAEELPVTLPTTWEVAKKFLHKLAYNVDAQALFACSDKRREVKMAHLSSLLARCDAVLVSEAHGTSGQHAAWGAPAGTAAWWSAGASAAHAGDGIVVKHSFLSNFTEITWKVIWPGELPGLSCWVLQAGRSMLRDNSEPHCSQTRGALFKRYSPAGLWYSPVVFACGASLWYSPAVFACGIRRAGIRLWHSPAVFVYGLGSADRYSPAGLWYSPVVFACGASLWYSPAVFACGIACGWSSRRPMALSTYSCNVCEEPLVKSTAYVKHLRSDDWQGHRPVTCKDCYEKEDEYESKYTDKARWSELDGVIEDGAKRARVKKWSELEQSVRKDYPEASRSERRKATLFAIQKVARYIALKISQAPPEQRRQREQAFVEFDAEWDKKVADPEYVPEVRAYKMSDHAAQWASEIIEGLSEHFICRHRDCRECSRSCDWLMKGADQYGCPLCLRQYRRPTGHGFSSSWPDTTMATLINKFKEITAKLDAVLDGVPEKEQWRFVCSELQAKAAHPLTTQFLSPENIEELKRLNSTMRSPWRYDHILDKGFWSFRLADHGVANLDQPLSQDDVLSMFAWSKWLLRQYSGSRLYIHDPVKQGSLTEALAQATHRVFPPFAPELADTRATSRPRGAATVGAPWPRRLPAKRRGDAGVTRSAKALCTRRGESRTLPGPPVPEESAAKAPASLVAPDAPAGRGVGRRSLAQRAAAGRTLSRLVLLMDMHFFHEPVVFGTADPPRPRGGLVAISGGQLAFILGAFTRRGKPLADIAPLVACRDGGRDLLKASHSHATTCPASYLVDVGLHCAVATGVADRRGASILFEDVRESRCALPEPKADDLRQIRQAAQAWAGGDIELPCDGSCHVDHSVGEIIPAGEKRLRSMAESRAVARRAMPTPRARADRRGGARGAAVSRSPRTGLQKHLDEQKALGAPHHAAINSEDHKCFWVLDLPLPRQFDARRRRCRTCAAAGLPNRYFATDVSDVVAAVPGVLHLRLEKQGSVLMTKQFLLHLVQLFHDRLCLRQTRRALVEQCCAGAAGLRAAGRVLSYLRAIPTAPGLKQILLTALEGFLAEATRHMQKHINVYSGAVIRGDGNYVQARKVAAEGDGGRDRPRTVLLAWVTVDGALYQPPTLSRSEDVKDALQDLGPLAGSFKQDRLEAGLSLVDSAPAVHATDVYGRQRLQLNAFYRRMYPGLDADAAAGAPTPRGDATGARTRFAGSPTTVTGDPLHDTLAVMQLISAASPDARNMCYDHKGIRLLFGSTRRREDILNRLSLPPRRPAAAAPVPAEQLPSAPVAGPPDAGAGGPAAQPLAVEHHEMLRKAVENTKEQTAETIRENPASADAVAAYLKQPQVDQEPTWRTIFGASPTRGAVLRLCAAFGVHAHDTLGYHGFETLACFKNAIRTHLKWYAPGRKTCRAGPRLHGKRSALTMSVQAHYDRLLKPLRLEGLWKWRDAALAIADAGAPLQTGAVAVERWWASLKHMMPAKAVCISERWFRALVGLAYLRRNHRHFASGSLPSWCQMDPLLQRRLAYFTDCARLVQSEGDGHLSTIFDPFR</sequence>
<gene>
    <name evidence="2" type="ORF">PCOR1329_LOCUS22818</name>
</gene>
<organism evidence="2 3">
    <name type="scientific">Prorocentrum cordatum</name>
    <dbReference type="NCBI Taxonomy" id="2364126"/>
    <lineage>
        <taxon>Eukaryota</taxon>
        <taxon>Sar</taxon>
        <taxon>Alveolata</taxon>
        <taxon>Dinophyceae</taxon>
        <taxon>Prorocentrales</taxon>
        <taxon>Prorocentraceae</taxon>
        <taxon>Prorocentrum</taxon>
    </lineage>
</organism>